<sequence>MKVDAEFAEDIHIRIPVIPTVNMNEKNMKDTIKFLSNLKHIKDIELLPYHRLGLETYERLGKVYELKDVEMLKKMVEVIRAENPEAAVKVKGE</sequence>
<dbReference type="AlphaFoldDB" id="A0A6N9K0H5"/>
<dbReference type="RefSeq" id="WP_161170582.1">
    <property type="nucleotide sequence ID" value="NZ_JADNFQ010000085.1"/>
</dbReference>
<evidence type="ECO:0008006" key="3">
    <source>
        <dbReference type="Google" id="ProtNLM"/>
    </source>
</evidence>
<evidence type="ECO:0000313" key="2">
    <source>
        <dbReference type="Proteomes" id="UP000449249"/>
    </source>
</evidence>
<dbReference type="Gene3D" id="3.80.30.10">
    <property type="entry name" value="pyruvate-formate lyase- activating enzyme"/>
    <property type="match status" value="1"/>
</dbReference>
<protein>
    <recommendedName>
        <fullName evidence="3">[Formate-C-acetyltransferase]-activating enzyme</fullName>
    </recommendedName>
</protein>
<gene>
    <name evidence="1" type="ORF">GT576_16050</name>
</gene>
<reference evidence="1 2" key="1">
    <citation type="journal article" date="2019" name="Nat. Med.">
        <title>A library of human gut bacterial isolates paired with longitudinal multiomics data enables mechanistic microbiome research.</title>
        <authorList>
            <person name="Poyet M."/>
            <person name="Groussin M."/>
            <person name="Gibbons S.M."/>
            <person name="Avila-Pacheco J."/>
            <person name="Jiang X."/>
            <person name="Kearney S.M."/>
            <person name="Perrotta A.R."/>
            <person name="Berdy B."/>
            <person name="Zhao S."/>
            <person name="Lieberman T.D."/>
            <person name="Swanson P.K."/>
            <person name="Smith M."/>
            <person name="Roesemann S."/>
            <person name="Alexander J.E."/>
            <person name="Rich S.A."/>
            <person name="Livny J."/>
            <person name="Vlamakis H."/>
            <person name="Clish C."/>
            <person name="Bullock K."/>
            <person name="Deik A."/>
            <person name="Scott J."/>
            <person name="Pierce K.A."/>
            <person name="Xavier R.J."/>
            <person name="Alm E.J."/>
        </authorList>
    </citation>
    <scope>NUCLEOTIDE SEQUENCE [LARGE SCALE GENOMIC DNA]</scope>
    <source>
        <strain evidence="1 2">BIOML-A1</strain>
    </source>
</reference>
<dbReference type="EMBL" id="WWSH01000027">
    <property type="protein sequence ID" value="MZK11810.1"/>
    <property type="molecule type" value="Genomic_DNA"/>
</dbReference>
<name>A0A6N9K0H5_9FIRM</name>
<accession>A0A6N9K0H5</accession>
<comment type="caution">
    <text evidence="1">The sequence shown here is derived from an EMBL/GenBank/DDBJ whole genome shotgun (WGS) entry which is preliminary data.</text>
</comment>
<dbReference type="Proteomes" id="UP000449249">
    <property type="component" value="Unassembled WGS sequence"/>
</dbReference>
<evidence type="ECO:0000313" key="1">
    <source>
        <dbReference type="EMBL" id="MZK11810.1"/>
    </source>
</evidence>
<proteinExistence type="predicted"/>
<organism evidence="1 2">
    <name type="scientific">Dorea longicatena</name>
    <dbReference type="NCBI Taxonomy" id="88431"/>
    <lineage>
        <taxon>Bacteria</taxon>
        <taxon>Bacillati</taxon>
        <taxon>Bacillota</taxon>
        <taxon>Clostridia</taxon>
        <taxon>Lachnospirales</taxon>
        <taxon>Lachnospiraceae</taxon>
        <taxon>Dorea</taxon>
    </lineage>
</organism>